<keyword evidence="3" id="KW-1185">Reference proteome</keyword>
<comment type="caution">
    <text evidence="2">The sequence shown here is derived from an EMBL/GenBank/DDBJ whole genome shotgun (WGS) entry which is preliminary data.</text>
</comment>
<evidence type="ECO:0000256" key="1">
    <source>
        <dbReference type="SAM" id="MobiDB-lite"/>
    </source>
</evidence>
<feature type="region of interest" description="Disordered" evidence="1">
    <location>
        <begin position="33"/>
        <end position="57"/>
    </location>
</feature>
<organism evidence="2 3">
    <name type="scientific">Streptomyces avidinii</name>
    <dbReference type="NCBI Taxonomy" id="1895"/>
    <lineage>
        <taxon>Bacteria</taxon>
        <taxon>Bacillati</taxon>
        <taxon>Actinomycetota</taxon>
        <taxon>Actinomycetes</taxon>
        <taxon>Kitasatosporales</taxon>
        <taxon>Streptomycetaceae</taxon>
        <taxon>Streptomyces</taxon>
    </lineage>
</organism>
<sequence length="57" mass="5894">MEQEDQDQGQRIMCVEVLDRPELRPALTAALTAGLTPTRAAASPGPAAGAEAEHPGP</sequence>
<dbReference type="RefSeq" id="WP_189964108.1">
    <property type="nucleotide sequence ID" value="NZ_BMVL01000001.1"/>
</dbReference>
<protein>
    <submittedName>
        <fullName evidence="2">Uncharacterized protein</fullName>
    </submittedName>
</protein>
<feature type="compositionally biased region" description="Low complexity" evidence="1">
    <location>
        <begin position="33"/>
        <end position="50"/>
    </location>
</feature>
<proteinExistence type="predicted"/>
<dbReference type="Proteomes" id="UP001519310">
    <property type="component" value="Unassembled WGS sequence"/>
</dbReference>
<name>A0ABS4L1K4_STRAV</name>
<accession>A0ABS4L1K4</accession>
<evidence type="ECO:0000313" key="2">
    <source>
        <dbReference type="EMBL" id="MBP2036164.1"/>
    </source>
</evidence>
<gene>
    <name evidence="2" type="ORF">J2Z77_001955</name>
</gene>
<reference evidence="2 3" key="1">
    <citation type="submission" date="2021-03" db="EMBL/GenBank/DDBJ databases">
        <title>Genomic Encyclopedia of Type Strains, Phase IV (KMG-IV): sequencing the most valuable type-strain genomes for metagenomic binning, comparative biology and taxonomic classification.</title>
        <authorList>
            <person name="Goeker M."/>
        </authorList>
    </citation>
    <scope>NUCLEOTIDE SEQUENCE [LARGE SCALE GENOMIC DNA]</scope>
    <source>
        <strain evidence="2 3">DSM 40526</strain>
    </source>
</reference>
<evidence type="ECO:0000313" key="3">
    <source>
        <dbReference type="Proteomes" id="UP001519310"/>
    </source>
</evidence>
<dbReference type="EMBL" id="JAGGLQ010000003">
    <property type="protein sequence ID" value="MBP2036164.1"/>
    <property type="molecule type" value="Genomic_DNA"/>
</dbReference>